<dbReference type="GO" id="GO:0045493">
    <property type="term" value="P:xylan catabolic process"/>
    <property type="evidence" value="ECO:0007669"/>
    <property type="project" value="UniProtKB-KW"/>
</dbReference>
<feature type="non-terminal residue" evidence="5">
    <location>
        <position position="97"/>
    </location>
</feature>
<evidence type="ECO:0000313" key="5">
    <source>
        <dbReference type="EMBL" id="ACL37184.1"/>
    </source>
</evidence>
<evidence type="ECO:0000256" key="3">
    <source>
        <dbReference type="ARBA" id="ARBA00023326"/>
    </source>
</evidence>
<name>B8YEP2_9ZZZZ</name>
<proteinExistence type="predicted"/>
<dbReference type="PRINTS" id="PR00134">
    <property type="entry name" value="GLHYDRLASE10"/>
</dbReference>
<dbReference type="InterPro" id="IPR001000">
    <property type="entry name" value="GH10_dom"/>
</dbReference>
<evidence type="ECO:0000259" key="4">
    <source>
        <dbReference type="PROSITE" id="PS51760"/>
    </source>
</evidence>
<protein>
    <submittedName>
        <fullName evidence="5">Family 10 xylanase</fullName>
    </submittedName>
</protein>
<keyword evidence="2" id="KW-0119">Carbohydrate metabolism</keyword>
<accession>B8YEP2</accession>
<organism evidence="5">
    <name type="scientific">uncultured organism</name>
    <dbReference type="NCBI Taxonomy" id="155900"/>
    <lineage>
        <taxon>unclassified sequences</taxon>
        <taxon>environmental samples</taxon>
    </lineage>
</organism>
<keyword evidence="3" id="KW-0624">Polysaccharide degradation</keyword>
<evidence type="ECO:0000256" key="2">
    <source>
        <dbReference type="ARBA" id="ARBA00023277"/>
    </source>
</evidence>
<sequence length="97" mass="11446">YDWDVGNEAIDDDPPGEFTFGKWHPGNPYHERQHWKFCCDQFIDPAFEFAHNAYPNGLLFYNDYNECDPGMRDRIYDMVKKMQFPGVPIHGLGFQSH</sequence>
<dbReference type="SUPFAM" id="SSF51445">
    <property type="entry name" value="(Trans)glycosidases"/>
    <property type="match status" value="1"/>
</dbReference>
<dbReference type="PROSITE" id="PS51760">
    <property type="entry name" value="GH10_2"/>
    <property type="match status" value="1"/>
</dbReference>
<dbReference type="Pfam" id="PF00331">
    <property type="entry name" value="Glyco_hydro_10"/>
    <property type="match status" value="1"/>
</dbReference>
<feature type="domain" description="GH10" evidence="4">
    <location>
        <begin position="1"/>
        <end position="97"/>
    </location>
</feature>
<dbReference type="GO" id="GO:0004553">
    <property type="term" value="F:hydrolase activity, hydrolyzing O-glycosyl compounds"/>
    <property type="evidence" value="ECO:0007669"/>
    <property type="project" value="InterPro"/>
</dbReference>
<dbReference type="InterPro" id="IPR017853">
    <property type="entry name" value="GH"/>
</dbReference>
<dbReference type="EMBL" id="FJ527942">
    <property type="protein sequence ID" value="ACL37184.1"/>
    <property type="molecule type" value="Genomic_DNA"/>
</dbReference>
<dbReference type="Gene3D" id="3.20.20.80">
    <property type="entry name" value="Glycosidases"/>
    <property type="match status" value="1"/>
</dbReference>
<dbReference type="AlphaFoldDB" id="B8YEP2"/>
<feature type="non-terminal residue" evidence="5">
    <location>
        <position position="1"/>
    </location>
</feature>
<evidence type="ECO:0000256" key="1">
    <source>
        <dbReference type="ARBA" id="ARBA00022801"/>
    </source>
</evidence>
<keyword evidence="5" id="KW-0858">Xylan degradation</keyword>
<keyword evidence="1" id="KW-0378">Hydrolase</keyword>
<reference evidence="5" key="1">
    <citation type="submission" date="2008-12" db="EMBL/GenBank/DDBJ databases">
        <title>Xylanase diversity in alpine tundra soil of Tianshan Mountains.</title>
        <authorList>
            <person name="Wang G."/>
            <person name="Wang Y."/>
            <person name="Huang H."/>
            <person name="Luo H."/>
            <person name="Shi P."/>
            <person name="Yang P."/>
            <person name="Meng K."/>
            <person name="Bai Y."/>
            <person name="Yuan T."/>
            <person name="Wu N."/>
            <person name="Fan Y."/>
            <person name="Yao B."/>
        </authorList>
    </citation>
    <scope>NUCLEOTIDE SEQUENCE</scope>
</reference>
<dbReference type="CAZy" id="GH10">
    <property type="family name" value="Glycoside Hydrolase Family 10"/>
</dbReference>